<keyword evidence="1" id="KW-0175">Coiled coil</keyword>
<gene>
    <name evidence="3" type="ORF">CVT25_006757</name>
</gene>
<dbReference type="OrthoDB" id="18959at2759"/>
<organism evidence="3 4">
    <name type="scientific">Psilocybe cyanescens</name>
    <dbReference type="NCBI Taxonomy" id="93625"/>
    <lineage>
        <taxon>Eukaryota</taxon>
        <taxon>Fungi</taxon>
        <taxon>Dikarya</taxon>
        <taxon>Basidiomycota</taxon>
        <taxon>Agaricomycotina</taxon>
        <taxon>Agaricomycetes</taxon>
        <taxon>Agaricomycetidae</taxon>
        <taxon>Agaricales</taxon>
        <taxon>Agaricineae</taxon>
        <taxon>Strophariaceae</taxon>
        <taxon>Psilocybe</taxon>
    </lineage>
</organism>
<dbReference type="GO" id="GO:0034501">
    <property type="term" value="P:protein localization to kinetochore"/>
    <property type="evidence" value="ECO:0007669"/>
    <property type="project" value="InterPro"/>
</dbReference>
<dbReference type="GO" id="GO:0000776">
    <property type="term" value="C:kinetochore"/>
    <property type="evidence" value="ECO:0007669"/>
    <property type="project" value="InterPro"/>
</dbReference>
<accession>A0A409X7E5</accession>
<evidence type="ECO:0000313" key="4">
    <source>
        <dbReference type="Proteomes" id="UP000283269"/>
    </source>
</evidence>
<comment type="caution">
    <text evidence="3">The sequence shown here is derived from an EMBL/GenBank/DDBJ whole genome shotgun (WGS) entry which is preliminary data.</text>
</comment>
<sequence>MSIPRPSLELPAIEQSQNVQAAKKLEAQFNALDIQLVKKVQELSEHRTEDDEDINDEDGMNKDPAIVAMDVAAQIGYLRKLKFQYLEQNAKDKYVKSIVSDIDDAPIVTVEQNNELSSINEEKKAKLKIAKEKLGETQKNIRLLAPLVEQDYQQVKQATDRAALLSQKIIDARTRLMLLRQTHPRPRLTIPLADQKLADQVDEMQTLSDQVQAVKQKRKYEKACVKSGALEVENLRIEAAEAQKSVKSAQLDEEDSRLVPLYDWFSASLALQRSISNLEDSHSETENELRLTYRLESSPPRRITITLIFEADTKKLAAAEITGLDELGLEVEDLVDAHVQVNDVHGLVAAILADARAAAGT</sequence>
<evidence type="ECO:0000313" key="3">
    <source>
        <dbReference type="EMBL" id="PPQ86682.1"/>
    </source>
</evidence>
<keyword evidence="4" id="KW-1185">Reference proteome</keyword>
<feature type="coiled-coil region" evidence="1">
    <location>
        <begin position="197"/>
        <end position="252"/>
    </location>
</feature>
<dbReference type="EMBL" id="NHYD01002448">
    <property type="protein sequence ID" value="PPQ86682.1"/>
    <property type="molecule type" value="Genomic_DNA"/>
</dbReference>
<evidence type="ECO:0000256" key="1">
    <source>
        <dbReference type="SAM" id="Coils"/>
    </source>
</evidence>
<protein>
    <recommendedName>
        <fullName evidence="2">Kinetochore protein Sos7 coiled-coil domain-containing protein</fullName>
    </recommendedName>
</protein>
<dbReference type="PANTHER" id="PTHR37329">
    <property type="entry name" value="KINETOCHORE PROTEIN SOS7"/>
    <property type="match status" value="1"/>
</dbReference>
<feature type="domain" description="Kinetochore protein Sos7 coiled-coil" evidence="2">
    <location>
        <begin position="77"/>
        <end position="152"/>
    </location>
</feature>
<evidence type="ECO:0000259" key="2">
    <source>
        <dbReference type="Pfam" id="PF20882"/>
    </source>
</evidence>
<dbReference type="InParanoid" id="A0A409X7E5"/>
<dbReference type="Pfam" id="PF20882">
    <property type="entry name" value="Sos7"/>
    <property type="match status" value="1"/>
</dbReference>
<proteinExistence type="predicted"/>
<reference evidence="3 4" key="1">
    <citation type="journal article" date="2018" name="Evol. Lett.">
        <title>Horizontal gene cluster transfer increased hallucinogenic mushroom diversity.</title>
        <authorList>
            <person name="Reynolds H.T."/>
            <person name="Vijayakumar V."/>
            <person name="Gluck-Thaler E."/>
            <person name="Korotkin H.B."/>
            <person name="Matheny P.B."/>
            <person name="Slot J.C."/>
        </authorList>
    </citation>
    <scope>NUCLEOTIDE SEQUENCE [LARGE SCALE GENOMIC DNA]</scope>
    <source>
        <strain evidence="3 4">2631</strain>
    </source>
</reference>
<dbReference type="STRING" id="93625.A0A409X7E5"/>
<dbReference type="AlphaFoldDB" id="A0A409X7E5"/>
<dbReference type="PANTHER" id="PTHR37329:SF1">
    <property type="entry name" value="KINETOCHORE PROTEIN SOS7"/>
    <property type="match status" value="1"/>
</dbReference>
<feature type="coiled-coil region" evidence="1">
    <location>
        <begin position="113"/>
        <end position="140"/>
    </location>
</feature>
<dbReference type="GO" id="GO:0051315">
    <property type="term" value="P:attachment of mitotic spindle microtubules to kinetochore"/>
    <property type="evidence" value="ECO:0007669"/>
    <property type="project" value="TreeGrafter"/>
</dbReference>
<dbReference type="InterPro" id="IPR037475">
    <property type="entry name" value="Sos7"/>
</dbReference>
<dbReference type="Proteomes" id="UP000283269">
    <property type="component" value="Unassembled WGS sequence"/>
</dbReference>
<name>A0A409X7E5_PSICY</name>
<dbReference type="InterPro" id="IPR048781">
    <property type="entry name" value="Sos7_CC"/>
</dbReference>